<keyword evidence="2" id="KW-0489">Methyltransferase</keyword>
<dbReference type="EMBL" id="CP117811">
    <property type="protein sequence ID" value="WDE95953.1"/>
    <property type="molecule type" value="Genomic_DNA"/>
</dbReference>
<dbReference type="SUPFAM" id="SSF53335">
    <property type="entry name" value="S-adenosyl-L-methionine-dependent methyltransferases"/>
    <property type="match status" value="1"/>
</dbReference>
<evidence type="ECO:0000259" key="1">
    <source>
        <dbReference type="Pfam" id="PF08241"/>
    </source>
</evidence>
<evidence type="ECO:0000313" key="3">
    <source>
        <dbReference type="Proteomes" id="UP001214250"/>
    </source>
</evidence>
<dbReference type="Pfam" id="PF08241">
    <property type="entry name" value="Methyltransf_11"/>
    <property type="match status" value="1"/>
</dbReference>
<organism evidence="2 3">
    <name type="scientific">Lentisphaera profundi</name>
    <dbReference type="NCBI Taxonomy" id="1658616"/>
    <lineage>
        <taxon>Bacteria</taxon>
        <taxon>Pseudomonadati</taxon>
        <taxon>Lentisphaerota</taxon>
        <taxon>Lentisphaeria</taxon>
        <taxon>Lentisphaerales</taxon>
        <taxon>Lentisphaeraceae</taxon>
        <taxon>Lentisphaera</taxon>
    </lineage>
</organism>
<dbReference type="RefSeq" id="WP_274149868.1">
    <property type="nucleotide sequence ID" value="NZ_CP117811.1"/>
</dbReference>
<dbReference type="InterPro" id="IPR029063">
    <property type="entry name" value="SAM-dependent_MTases_sf"/>
</dbReference>
<feature type="domain" description="Methyltransferase type 11" evidence="1">
    <location>
        <begin position="38"/>
        <end position="128"/>
    </location>
</feature>
<reference evidence="2 3" key="1">
    <citation type="submission" date="2023-02" db="EMBL/GenBank/DDBJ databases">
        <title>Genome sequence of Lentisphaera profundi SAORIC-696.</title>
        <authorList>
            <person name="Kim e."/>
            <person name="Cho J.-C."/>
            <person name="Choi A."/>
            <person name="Kang I."/>
        </authorList>
    </citation>
    <scope>NUCLEOTIDE SEQUENCE [LARGE SCALE GENOMIC DNA]</scope>
    <source>
        <strain evidence="2 3">SAORIC-696</strain>
    </source>
</reference>
<dbReference type="PANTHER" id="PTHR43861">
    <property type="entry name" value="TRANS-ACONITATE 2-METHYLTRANSFERASE-RELATED"/>
    <property type="match status" value="1"/>
</dbReference>
<dbReference type="PANTHER" id="PTHR43861:SF1">
    <property type="entry name" value="TRANS-ACONITATE 2-METHYLTRANSFERASE"/>
    <property type="match status" value="1"/>
</dbReference>
<dbReference type="InterPro" id="IPR013216">
    <property type="entry name" value="Methyltransf_11"/>
</dbReference>
<dbReference type="GO" id="GO:0032259">
    <property type="term" value="P:methylation"/>
    <property type="evidence" value="ECO:0007669"/>
    <property type="project" value="UniProtKB-KW"/>
</dbReference>
<protein>
    <submittedName>
        <fullName evidence="2">Class I SAM-dependent methyltransferase</fullName>
    </submittedName>
</protein>
<gene>
    <name evidence="2" type="ORF">PQO03_09530</name>
</gene>
<dbReference type="CDD" id="cd02440">
    <property type="entry name" value="AdoMet_MTases"/>
    <property type="match status" value="1"/>
</dbReference>
<evidence type="ECO:0000313" key="2">
    <source>
        <dbReference type="EMBL" id="WDE95953.1"/>
    </source>
</evidence>
<dbReference type="Gene3D" id="3.40.50.150">
    <property type="entry name" value="Vaccinia Virus protein VP39"/>
    <property type="match status" value="1"/>
</dbReference>
<keyword evidence="3" id="KW-1185">Reference proteome</keyword>
<dbReference type="GO" id="GO:0008168">
    <property type="term" value="F:methyltransferase activity"/>
    <property type="evidence" value="ECO:0007669"/>
    <property type="project" value="UniProtKB-KW"/>
</dbReference>
<accession>A0ABY7VV23</accession>
<name>A0ABY7VV23_9BACT</name>
<proteinExistence type="predicted"/>
<dbReference type="GO" id="GO:0016787">
    <property type="term" value="F:hydrolase activity"/>
    <property type="evidence" value="ECO:0007669"/>
    <property type="project" value="UniProtKB-KW"/>
</dbReference>
<keyword evidence="2" id="KW-0378">Hydrolase</keyword>
<keyword evidence="2" id="KW-0808">Transferase</keyword>
<dbReference type="Proteomes" id="UP001214250">
    <property type="component" value="Chromosome 1"/>
</dbReference>
<sequence length="241" mass="27466">MEEQEYVTMAQVEAEHWWYKGLHDCLLNFIPSNHAKLLDVGCGTGQFLKLLNDANAVGLDFSEQALDLASAKVANSLVKGDIRDLPFGDETFDTIVSCDVLDCFDDEEERRQALGELYRVMSRDGLLLLNLPAFPILKSSHDKAVHVVHRFRKEELKNLLLAEGFEIQLLSYRNCFLFPLAAMLRLIRKKSRRGAMKSDVELPHKWLNKLLSQVLYLENSYLSMKGTFPFGLSLFALVKKV</sequence>